<comment type="caution">
    <text evidence="1">The sequence shown here is derived from an EMBL/GenBank/DDBJ whole genome shotgun (WGS) entry which is preliminary data.</text>
</comment>
<evidence type="ECO:0000313" key="1">
    <source>
        <dbReference type="EMBL" id="MPM84513.1"/>
    </source>
</evidence>
<name>A0A645D6D1_9ZZZZ</name>
<accession>A0A645D6D1</accession>
<organism evidence="1">
    <name type="scientific">bioreactor metagenome</name>
    <dbReference type="NCBI Taxonomy" id="1076179"/>
    <lineage>
        <taxon>unclassified sequences</taxon>
        <taxon>metagenomes</taxon>
        <taxon>ecological metagenomes</taxon>
    </lineage>
</organism>
<dbReference type="AlphaFoldDB" id="A0A645D6D1"/>
<proteinExistence type="predicted"/>
<reference evidence="1" key="1">
    <citation type="submission" date="2019-08" db="EMBL/GenBank/DDBJ databases">
        <authorList>
            <person name="Kucharzyk K."/>
            <person name="Murdoch R.W."/>
            <person name="Higgins S."/>
            <person name="Loffler F."/>
        </authorList>
    </citation>
    <scope>NUCLEOTIDE SEQUENCE</scope>
</reference>
<dbReference type="EMBL" id="VSSQ01033038">
    <property type="protein sequence ID" value="MPM84513.1"/>
    <property type="molecule type" value="Genomic_DNA"/>
</dbReference>
<gene>
    <name evidence="1" type="ORF">SDC9_131586</name>
</gene>
<protein>
    <submittedName>
        <fullName evidence="1">Uncharacterized protein</fullName>
    </submittedName>
</protein>
<sequence length="108" mass="12546">MVEPLLDIHVGCAFHDNIYFPDNTDSDSFFLFHPAKLDGRNNIFAFCLCLFQLFYGIARLMQFDDFLPGLRESTVVNFIGAKDFDFLIQSVKTENNTDAKRHDVWQFV</sequence>